<name>A0ACC0XJC0_9ROSI</name>
<proteinExistence type="predicted"/>
<dbReference type="EMBL" id="CM047747">
    <property type="protein sequence ID" value="KAJ0018147.1"/>
    <property type="molecule type" value="Genomic_DNA"/>
</dbReference>
<accession>A0ACC0XJC0</accession>
<protein>
    <submittedName>
        <fullName evidence="1">Uncharacterized protein</fullName>
    </submittedName>
</protein>
<gene>
    <name evidence="1" type="ORF">Pint_11966</name>
</gene>
<evidence type="ECO:0000313" key="1">
    <source>
        <dbReference type="EMBL" id="KAJ0018147.1"/>
    </source>
</evidence>
<dbReference type="Proteomes" id="UP001163603">
    <property type="component" value="Chromosome 12"/>
</dbReference>
<evidence type="ECO:0000313" key="2">
    <source>
        <dbReference type="Proteomes" id="UP001163603"/>
    </source>
</evidence>
<organism evidence="1 2">
    <name type="scientific">Pistacia integerrima</name>
    <dbReference type="NCBI Taxonomy" id="434235"/>
    <lineage>
        <taxon>Eukaryota</taxon>
        <taxon>Viridiplantae</taxon>
        <taxon>Streptophyta</taxon>
        <taxon>Embryophyta</taxon>
        <taxon>Tracheophyta</taxon>
        <taxon>Spermatophyta</taxon>
        <taxon>Magnoliopsida</taxon>
        <taxon>eudicotyledons</taxon>
        <taxon>Gunneridae</taxon>
        <taxon>Pentapetalae</taxon>
        <taxon>rosids</taxon>
        <taxon>malvids</taxon>
        <taxon>Sapindales</taxon>
        <taxon>Anacardiaceae</taxon>
        <taxon>Pistacia</taxon>
    </lineage>
</organism>
<comment type="caution">
    <text evidence="1">The sequence shown here is derived from an EMBL/GenBank/DDBJ whole genome shotgun (WGS) entry which is preliminary data.</text>
</comment>
<sequence length="245" mass="27904">MLQTLRLRGCSGLKKLPSNMQNMINLKYLEITTKERRLPQNGIECLSSLRHLRLSDCHHLVTLPDKMQSLSSLKTLILHGCYSLISLPCGIKHLKRLEKLVIYNCPELNLKMDLQGEEEEHCLNVKVFMISGLLELVDLPQLILQGSAKTLEYMKIEACPNLKALPEWLTNLTALQKLEIGSCPELSCLPNGMKNLTSLRELKIQNSPILSESCRQNWPKISHVKEIHLDSTIASSKLYNYFINE</sequence>
<reference evidence="2" key="1">
    <citation type="journal article" date="2023" name="G3 (Bethesda)">
        <title>Genome assembly and association tests identify interacting loci associated with vigor, precocity, and sex in interspecific pistachio rootstocks.</title>
        <authorList>
            <person name="Palmer W."/>
            <person name="Jacygrad E."/>
            <person name="Sagayaradj S."/>
            <person name="Cavanaugh K."/>
            <person name="Han R."/>
            <person name="Bertier L."/>
            <person name="Beede B."/>
            <person name="Kafkas S."/>
            <person name="Golino D."/>
            <person name="Preece J."/>
            <person name="Michelmore R."/>
        </authorList>
    </citation>
    <scope>NUCLEOTIDE SEQUENCE [LARGE SCALE GENOMIC DNA]</scope>
</reference>
<keyword evidence="2" id="KW-1185">Reference proteome</keyword>